<sequence>MFSRPRYMKPLRLIEIIEELECIDDNDQLPSGVAILPPENANADVTDEDSGGEEVVPWHNLLGSQLKAQADLIYSDDESFDIEHELPLSTIAKRCTGIVSIDEAADPPEQIISDVTAATECDTPLIAVTVPRNQKYQ</sequence>
<accession>A0A1E1WKL7</accession>
<name>A0A1E1WKL7_PECGO</name>
<evidence type="ECO:0000313" key="1">
    <source>
        <dbReference type="EMBL" id="JAT87569.1"/>
    </source>
</evidence>
<proteinExistence type="predicted"/>
<reference evidence="1" key="1">
    <citation type="submission" date="2015-09" db="EMBL/GenBank/DDBJ databases">
        <title>De novo assembly of Pectinophora gossypiella (Pink Bollworm) gut transcriptome.</title>
        <authorList>
            <person name="Tassone E.E."/>
        </authorList>
    </citation>
    <scope>NUCLEOTIDE SEQUENCE</scope>
</reference>
<dbReference type="EMBL" id="GDQN01003485">
    <property type="protein sequence ID" value="JAT87569.1"/>
    <property type="molecule type" value="Transcribed_RNA"/>
</dbReference>
<gene>
    <name evidence="1" type="ORF">g.15632</name>
</gene>
<dbReference type="AlphaFoldDB" id="A0A1E1WKL7"/>
<organism evidence="1">
    <name type="scientific">Pectinophora gossypiella</name>
    <name type="common">Cotton pink bollworm</name>
    <name type="synonym">Depressaria gossypiella</name>
    <dbReference type="NCBI Taxonomy" id="13191"/>
    <lineage>
        <taxon>Eukaryota</taxon>
        <taxon>Metazoa</taxon>
        <taxon>Ecdysozoa</taxon>
        <taxon>Arthropoda</taxon>
        <taxon>Hexapoda</taxon>
        <taxon>Insecta</taxon>
        <taxon>Pterygota</taxon>
        <taxon>Neoptera</taxon>
        <taxon>Endopterygota</taxon>
        <taxon>Lepidoptera</taxon>
        <taxon>Glossata</taxon>
        <taxon>Ditrysia</taxon>
        <taxon>Gelechioidea</taxon>
        <taxon>Gelechiidae</taxon>
        <taxon>Apatetrinae</taxon>
        <taxon>Pectinophora</taxon>
    </lineage>
</organism>
<protein>
    <submittedName>
        <fullName evidence="1">Uncharacterized protein</fullName>
    </submittedName>
</protein>
<dbReference type="OrthoDB" id="10057240at2759"/>